<dbReference type="FunFam" id="3.20.20.140:FF:000007">
    <property type="entry name" value="Imidazolonepropionase"/>
    <property type="match status" value="1"/>
</dbReference>
<keyword evidence="5 7" id="KW-0862">Zinc</keyword>
<evidence type="ECO:0000313" key="9">
    <source>
        <dbReference type="EMBL" id="MBB5290729.1"/>
    </source>
</evidence>
<dbReference type="PANTHER" id="PTHR42752">
    <property type="entry name" value="IMIDAZOLONEPROPIONASE"/>
    <property type="match status" value="1"/>
</dbReference>
<dbReference type="Pfam" id="PF01979">
    <property type="entry name" value="Amidohydro_1"/>
    <property type="match status" value="1"/>
</dbReference>
<feature type="binding site" evidence="7">
    <location>
        <position position="72"/>
    </location>
    <ligand>
        <name>Zn(2+)</name>
        <dbReference type="ChEBI" id="CHEBI:29105"/>
    </ligand>
</feature>
<feature type="binding site" evidence="7">
    <location>
        <position position="72"/>
    </location>
    <ligand>
        <name>Fe(3+)</name>
        <dbReference type="ChEBI" id="CHEBI:29034"/>
    </ligand>
</feature>
<dbReference type="GO" id="GO:0008270">
    <property type="term" value="F:zinc ion binding"/>
    <property type="evidence" value="ECO:0007669"/>
    <property type="project" value="UniProtKB-UniRule"/>
</dbReference>
<keyword evidence="10" id="KW-1185">Reference proteome</keyword>
<feature type="binding site" evidence="7">
    <location>
        <position position="175"/>
    </location>
    <ligand>
        <name>4-imidazolone-5-propanoate</name>
        <dbReference type="ChEBI" id="CHEBI:77893"/>
    </ligand>
</feature>
<feature type="binding site" evidence="7">
    <location>
        <position position="317"/>
    </location>
    <ligand>
        <name>N-formimidoyl-L-glutamate</name>
        <dbReference type="ChEBI" id="CHEBI:58928"/>
    </ligand>
</feature>
<comment type="subcellular location">
    <subcellularLocation>
        <location evidence="7">Cytoplasm</location>
    </subcellularLocation>
</comment>
<evidence type="ECO:0000256" key="6">
    <source>
        <dbReference type="ARBA" id="ARBA00023004"/>
    </source>
</evidence>
<feature type="binding site" evidence="7">
    <location>
        <position position="79"/>
    </location>
    <ligand>
        <name>4-imidazolone-5-propanoate</name>
        <dbReference type="ChEBI" id="CHEBI:77893"/>
    </ligand>
</feature>
<dbReference type="HAMAP" id="MF_00372">
    <property type="entry name" value="HutI"/>
    <property type="match status" value="1"/>
</dbReference>
<dbReference type="SUPFAM" id="SSF51338">
    <property type="entry name" value="Composite domain of metallo-dependent hydrolases"/>
    <property type="match status" value="1"/>
</dbReference>
<feature type="binding site" evidence="7">
    <location>
        <position position="70"/>
    </location>
    <ligand>
        <name>Fe(3+)</name>
        <dbReference type="ChEBI" id="CHEBI:29034"/>
    </ligand>
</feature>
<dbReference type="GO" id="GO:0050480">
    <property type="term" value="F:imidazolonepropionase activity"/>
    <property type="evidence" value="ECO:0007669"/>
    <property type="project" value="UniProtKB-UniRule"/>
</dbReference>
<keyword evidence="3 7" id="KW-0378">Hydrolase</keyword>
<dbReference type="AlphaFoldDB" id="A0A7W8MFL6"/>
<dbReference type="GO" id="GO:0019556">
    <property type="term" value="P:L-histidine catabolic process to glutamate and formamide"/>
    <property type="evidence" value="ECO:0007669"/>
    <property type="project" value="UniProtKB-UniRule"/>
</dbReference>
<evidence type="ECO:0000259" key="8">
    <source>
        <dbReference type="Pfam" id="PF01979"/>
    </source>
</evidence>
<dbReference type="GO" id="GO:0005737">
    <property type="term" value="C:cytoplasm"/>
    <property type="evidence" value="ECO:0007669"/>
    <property type="project" value="UniProtKB-SubCell"/>
</dbReference>
<evidence type="ECO:0000313" key="10">
    <source>
        <dbReference type="Proteomes" id="UP000566663"/>
    </source>
</evidence>
<feature type="binding site" evidence="7">
    <location>
        <position position="319"/>
    </location>
    <ligand>
        <name>N-formimidoyl-L-glutamate</name>
        <dbReference type="ChEBI" id="CHEBI:58928"/>
    </ligand>
</feature>
<feature type="binding site" evidence="7">
    <location>
        <position position="240"/>
    </location>
    <ligand>
        <name>Fe(3+)</name>
        <dbReference type="ChEBI" id="CHEBI:29034"/>
    </ligand>
</feature>
<dbReference type="InterPro" id="IPR032466">
    <property type="entry name" value="Metal_Hydrolase"/>
</dbReference>
<dbReference type="NCBIfam" id="TIGR01224">
    <property type="entry name" value="hutI"/>
    <property type="match status" value="1"/>
</dbReference>
<comment type="catalytic activity">
    <reaction evidence="7">
        <text>4-imidazolone-5-propanoate + H2O = N-formimidoyl-L-glutamate</text>
        <dbReference type="Rhea" id="RHEA:23660"/>
        <dbReference type="ChEBI" id="CHEBI:15377"/>
        <dbReference type="ChEBI" id="CHEBI:58928"/>
        <dbReference type="ChEBI" id="CHEBI:77893"/>
        <dbReference type="EC" id="3.5.2.7"/>
    </reaction>
</comment>
<evidence type="ECO:0000256" key="5">
    <source>
        <dbReference type="ARBA" id="ARBA00022833"/>
    </source>
</evidence>
<feature type="binding site" evidence="7">
    <location>
        <position position="142"/>
    </location>
    <ligand>
        <name>4-imidazolone-5-propanoate</name>
        <dbReference type="ChEBI" id="CHEBI:77893"/>
    </ligand>
</feature>
<feature type="binding site" evidence="7">
    <location>
        <position position="240"/>
    </location>
    <ligand>
        <name>Zn(2+)</name>
        <dbReference type="ChEBI" id="CHEBI:29105"/>
    </ligand>
</feature>
<reference evidence="9 10" key="1">
    <citation type="submission" date="2020-08" db="EMBL/GenBank/DDBJ databases">
        <title>Genomic Encyclopedia of Type Strains, Phase IV (KMG-IV): sequencing the most valuable type-strain genomes for metagenomic binning, comparative biology and taxonomic classification.</title>
        <authorList>
            <person name="Goeker M."/>
        </authorList>
    </citation>
    <scope>NUCLEOTIDE SEQUENCE [LARGE SCALE GENOMIC DNA]</scope>
    <source>
        <strain evidence="9 10">DSM 25335</strain>
    </source>
</reference>
<feature type="binding site" evidence="7">
    <location>
        <position position="70"/>
    </location>
    <ligand>
        <name>Zn(2+)</name>
        <dbReference type="ChEBI" id="CHEBI:29105"/>
    </ligand>
</feature>
<feature type="binding site" evidence="7">
    <location>
        <position position="315"/>
    </location>
    <ligand>
        <name>Zn(2+)</name>
        <dbReference type="ChEBI" id="CHEBI:29105"/>
    </ligand>
</feature>
<name>A0A7W8MFL6_9CAUL</name>
<proteinExistence type="inferred from homology"/>
<dbReference type="Proteomes" id="UP000566663">
    <property type="component" value="Unassembled WGS sequence"/>
</dbReference>
<evidence type="ECO:0000256" key="4">
    <source>
        <dbReference type="ARBA" id="ARBA00022808"/>
    </source>
</evidence>
<keyword evidence="7" id="KW-0963">Cytoplasm</keyword>
<accession>A0A7W8MFL6</accession>
<evidence type="ECO:0000256" key="2">
    <source>
        <dbReference type="ARBA" id="ARBA00022723"/>
    </source>
</evidence>
<dbReference type="EMBL" id="JACHFZ010000001">
    <property type="protein sequence ID" value="MBB5290729.1"/>
    <property type="molecule type" value="Genomic_DNA"/>
</dbReference>
<protein>
    <recommendedName>
        <fullName evidence="1 7">Imidazolonepropionase</fullName>
        <ecNumber evidence="1 7">3.5.2.7</ecNumber>
    </recommendedName>
    <alternativeName>
        <fullName evidence="7">Imidazolone-5-propionate hydrolase</fullName>
    </alternativeName>
</protein>
<dbReference type="Gene3D" id="2.30.40.10">
    <property type="entry name" value="Urease, subunit C, domain 1"/>
    <property type="match status" value="1"/>
</dbReference>
<feature type="binding site" evidence="7">
    <location>
        <position position="315"/>
    </location>
    <ligand>
        <name>Fe(3+)</name>
        <dbReference type="ChEBI" id="CHEBI:29034"/>
    </ligand>
</feature>
<comment type="similarity">
    <text evidence="7">Belongs to the metallo-dependent hydrolases superfamily. HutI family.</text>
</comment>
<feature type="binding site" evidence="7">
    <location>
        <position position="243"/>
    </location>
    <ligand>
        <name>4-imidazolone-5-propanoate</name>
        <dbReference type="ChEBI" id="CHEBI:77893"/>
    </ligand>
</feature>
<dbReference type="InterPro" id="IPR011059">
    <property type="entry name" value="Metal-dep_hydrolase_composite"/>
</dbReference>
<keyword evidence="6 7" id="KW-0408">Iron</keyword>
<dbReference type="InterPro" id="IPR005920">
    <property type="entry name" value="HutI"/>
</dbReference>
<dbReference type="RefSeq" id="WP_183251554.1">
    <property type="nucleotide sequence ID" value="NZ_BAAAFF010000003.1"/>
</dbReference>
<dbReference type="GO" id="GO:0005506">
    <property type="term" value="F:iron ion binding"/>
    <property type="evidence" value="ECO:0007669"/>
    <property type="project" value="UniProtKB-UniRule"/>
</dbReference>
<dbReference type="EC" id="3.5.2.7" evidence="1 7"/>
<comment type="caution">
    <text evidence="9">The sequence shown here is derived from an EMBL/GenBank/DDBJ whole genome shotgun (WGS) entry which is preliminary data.</text>
</comment>
<keyword evidence="4 7" id="KW-0369">Histidine metabolism</keyword>
<feature type="domain" description="Amidohydrolase-related" evidence="8">
    <location>
        <begin position="61"/>
        <end position="377"/>
    </location>
</feature>
<feature type="binding site" evidence="7">
    <location>
        <position position="320"/>
    </location>
    <ligand>
        <name>4-imidazolone-5-propanoate</name>
        <dbReference type="ChEBI" id="CHEBI:77893"/>
    </ligand>
</feature>
<sequence length="403" mass="42354">MKADLLITDCRLATMAESGEPYGAIEDAAVLIAGGRILWTGPRADLPPHQAARTDRLDGRWVTPGLIDCHTHLVFGGDRSGEFEQRLGGAAYEDIARAGGGIVSTMTATRAASEDALYAAALTRLAGLKASGVTTVEIKSGYGLDHDGELKMLRVARRLGAEAGVRVRTSYLGLHAVPPEHRADRAAYVNKAVDEILPAAHAEGLVDAVDAYCEPIAFSTDEVARLFDKARALGLPVKLHADQLSDGGGAALAARYNALSADHIEHTTEAGVQAMAQAGVVAVLLPGAYLMLRETTPPPVDLLRRHRVAMAVATDCNPGTSPVASMTAALNLACVQFRLTPEEALAGATRVAAKALGLADVGVIVPGMAADLAVWDIERPAELCYWLGKPLLHARYLAGVADR</sequence>
<dbReference type="GO" id="GO:0019557">
    <property type="term" value="P:L-histidine catabolic process to glutamate and formate"/>
    <property type="evidence" value="ECO:0007669"/>
    <property type="project" value="UniProtKB-UniPathway"/>
</dbReference>
<comment type="cofactor">
    <cofactor evidence="7">
        <name>Zn(2+)</name>
        <dbReference type="ChEBI" id="CHEBI:29105"/>
    </cofactor>
    <cofactor evidence="7">
        <name>Fe(3+)</name>
        <dbReference type="ChEBI" id="CHEBI:29034"/>
    </cofactor>
    <text evidence="7">Binds 1 zinc or iron ion per subunit.</text>
</comment>
<dbReference type="CDD" id="cd01296">
    <property type="entry name" value="Imidazolone-5PH"/>
    <property type="match status" value="1"/>
</dbReference>
<comment type="function">
    <text evidence="7">Catalyzes the hydrolytic cleavage of the carbon-nitrogen bond in imidazolone-5-propanoate to yield N-formimidoyl-L-glutamate. It is the third step in the universal histidine degradation pathway.</text>
</comment>
<dbReference type="UniPathway" id="UPA00379">
    <property type="reaction ID" value="UER00551"/>
</dbReference>
<keyword evidence="2 7" id="KW-0479">Metal-binding</keyword>
<organism evidence="9 10">
    <name type="scientific">Brevundimonas basaltis</name>
    <dbReference type="NCBI Taxonomy" id="472166"/>
    <lineage>
        <taxon>Bacteria</taxon>
        <taxon>Pseudomonadati</taxon>
        <taxon>Pseudomonadota</taxon>
        <taxon>Alphaproteobacteria</taxon>
        <taxon>Caulobacterales</taxon>
        <taxon>Caulobacteraceae</taxon>
        <taxon>Brevundimonas</taxon>
    </lineage>
</organism>
<comment type="pathway">
    <text evidence="7">Amino-acid degradation; L-histidine degradation into L-glutamate; N-formimidoyl-L-glutamate from L-histidine: step 3/3.</text>
</comment>
<gene>
    <name evidence="7" type="primary">hutI</name>
    <name evidence="9" type="ORF">HNQ67_000225</name>
</gene>
<dbReference type="InterPro" id="IPR006680">
    <property type="entry name" value="Amidohydro-rel"/>
</dbReference>
<evidence type="ECO:0000256" key="7">
    <source>
        <dbReference type="HAMAP-Rule" id="MF_00372"/>
    </source>
</evidence>
<dbReference type="SUPFAM" id="SSF51556">
    <property type="entry name" value="Metallo-dependent hydrolases"/>
    <property type="match status" value="1"/>
</dbReference>
<feature type="binding site" evidence="7">
    <location>
        <position position="142"/>
    </location>
    <ligand>
        <name>N-formimidoyl-L-glutamate</name>
        <dbReference type="ChEBI" id="CHEBI:58928"/>
    </ligand>
</feature>
<dbReference type="PANTHER" id="PTHR42752:SF1">
    <property type="entry name" value="IMIDAZOLONEPROPIONASE-RELATED"/>
    <property type="match status" value="1"/>
</dbReference>
<dbReference type="Gene3D" id="3.20.20.140">
    <property type="entry name" value="Metal-dependent hydrolases"/>
    <property type="match status" value="1"/>
</dbReference>
<evidence type="ECO:0000256" key="1">
    <source>
        <dbReference type="ARBA" id="ARBA00012864"/>
    </source>
</evidence>
<evidence type="ECO:0000256" key="3">
    <source>
        <dbReference type="ARBA" id="ARBA00022801"/>
    </source>
</evidence>